<dbReference type="SUPFAM" id="SSF54495">
    <property type="entry name" value="UBC-like"/>
    <property type="match status" value="1"/>
</dbReference>
<dbReference type="Pfam" id="PF01485">
    <property type="entry name" value="IBR"/>
    <property type="match status" value="1"/>
</dbReference>
<feature type="compositionally biased region" description="Polar residues" evidence="12">
    <location>
        <begin position="1"/>
        <end position="13"/>
    </location>
</feature>
<dbReference type="Gene3D" id="1.20.120.1750">
    <property type="match status" value="1"/>
</dbReference>
<dbReference type="FunFam" id="3.30.40.10:FF:000416">
    <property type="entry name" value="RBR-type E3 ubiquitin transferase"/>
    <property type="match status" value="1"/>
</dbReference>
<reference evidence="17" key="4">
    <citation type="journal article" date="2015" name="G3 (Bethesda)">
        <title>Genome sequences of three phytopathogenic species of the Magnaporthaceae family of fungi.</title>
        <authorList>
            <person name="Okagaki L.H."/>
            <person name="Nunes C.C."/>
            <person name="Sailsbery J."/>
            <person name="Clay B."/>
            <person name="Brown D."/>
            <person name="John T."/>
            <person name="Oh Y."/>
            <person name="Young N."/>
            <person name="Fitzgerald M."/>
            <person name="Haas B.J."/>
            <person name="Zeng Q."/>
            <person name="Young S."/>
            <person name="Adiconis X."/>
            <person name="Fan L."/>
            <person name="Levin J.Z."/>
            <person name="Mitchell T.K."/>
            <person name="Okubara P.A."/>
            <person name="Farman M.L."/>
            <person name="Kohn L.M."/>
            <person name="Birren B."/>
            <person name="Ma L.-J."/>
            <person name="Dean R.A."/>
        </authorList>
    </citation>
    <scope>NUCLEOTIDE SEQUENCE</scope>
    <source>
        <strain evidence="17">R3-111a-1</strain>
    </source>
</reference>
<dbReference type="InterPro" id="IPR017907">
    <property type="entry name" value="Znf_RING_CS"/>
</dbReference>
<dbReference type="VEuPathDB" id="FungiDB:GGTG_00572"/>
<evidence type="ECO:0000256" key="7">
    <source>
        <dbReference type="ARBA" id="ARBA00022771"/>
    </source>
</evidence>
<feature type="region of interest" description="Disordered" evidence="12">
    <location>
        <begin position="576"/>
        <end position="607"/>
    </location>
</feature>
<feature type="region of interest" description="Disordered" evidence="12">
    <location>
        <begin position="624"/>
        <end position="728"/>
    </location>
</feature>
<evidence type="ECO:0000256" key="12">
    <source>
        <dbReference type="SAM" id="MobiDB-lite"/>
    </source>
</evidence>
<dbReference type="EMBL" id="GL385395">
    <property type="protein sequence ID" value="EJT80577.1"/>
    <property type="molecule type" value="Genomic_DNA"/>
</dbReference>
<reference evidence="16" key="3">
    <citation type="submission" date="2010-09" db="EMBL/GenBank/DDBJ databases">
        <title>Annotation of Gaeumannomyces graminis var. tritici R3-111a-1.</title>
        <authorList>
            <consortium name="The Broad Institute Genome Sequencing Platform"/>
            <person name="Ma L.-J."/>
            <person name="Dead R."/>
            <person name="Young S.K."/>
            <person name="Zeng Q."/>
            <person name="Gargeya S."/>
            <person name="Fitzgerald M."/>
            <person name="Haas B."/>
            <person name="Abouelleil A."/>
            <person name="Alvarado L."/>
            <person name="Arachchi H.M."/>
            <person name="Berlin A."/>
            <person name="Brown A."/>
            <person name="Chapman S.B."/>
            <person name="Chen Z."/>
            <person name="Dunbar C."/>
            <person name="Freedman E."/>
            <person name="Gearin G."/>
            <person name="Gellesch M."/>
            <person name="Goldberg J."/>
            <person name="Griggs A."/>
            <person name="Gujja S."/>
            <person name="Heiman D."/>
            <person name="Howarth C."/>
            <person name="Larson L."/>
            <person name="Lui A."/>
            <person name="MacDonald P.J.P."/>
            <person name="Mehta T."/>
            <person name="Montmayeur A."/>
            <person name="Murphy C."/>
            <person name="Neiman D."/>
            <person name="Pearson M."/>
            <person name="Priest M."/>
            <person name="Roberts A."/>
            <person name="Saif S."/>
            <person name="Shea T."/>
            <person name="Shenoy N."/>
            <person name="Sisk P."/>
            <person name="Stolte C."/>
            <person name="Sykes S."/>
            <person name="Yandava C."/>
            <person name="Wortman J."/>
            <person name="Nusbaum C."/>
            <person name="Birren B."/>
        </authorList>
    </citation>
    <scope>NUCLEOTIDE SEQUENCE</scope>
    <source>
        <strain evidence="16">R3-111a-1</strain>
    </source>
</reference>
<feature type="compositionally biased region" description="Acidic residues" evidence="12">
    <location>
        <begin position="381"/>
        <end position="391"/>
    </location>
</feature>
<sequence>MLWNTGQPHSITPTLARPLPPKHKTTKEPFIDDAVESRKVQLGFTMAFESLADSDDPRDIELSSLSAIYPEIEPDPADVRAFFLELPVKPAQPVKVFFPAPVAATVPDMEPGQPPAQPRDNTNGNAIGEPVREDSHELSYLPSVRLRISLPDSYPAELPPRVELGAVPSWIPTPRVEELVAECANLWEELGRDSVVFAYIDCIQQLAENAFGVADDEGTLSVDLQHKIAILDYDISAKRAAFERETFDCGVCLDPKKGSVCHRMLDCGHVFCSACLQDFYNNAIKEGDISSVRCLSPNCAKEREALAAAAGIKKRKKPKLVSPSELLQIPLDHDVVKRYVTLKYKSELESDKNTVYCPRSWCNGAARSKRHRKPEGLEFSEGSDESGDEADGTNAQGSSKTAEKAVAYNKTEDLLAICEDCDFAFCSRCYLSWHGEFFWCTARREKEELSAEEKASLEYMNLHTTPCPTCAAPAQKTQGCNHMICGRQGCETHFCYLCSAWLDPTNPYSHYNQQPGGRITGCFGRLWELEEGDGDDVDLRFAGGAAGRRPAPAVVDVFEPELDPALLIPEIEEVDDHGEPRDGAVAEAHQGPNRGHAPPNNNNNEDGVRRGVALEAPLVLRIDVDPPAPPAVPMPPPVEAAGGRQQNARGRGAGRAGRDGQNARRGRGNQGPNQQHRDAGPARNNAAAGRGRGGRAPRGAPAGAAPAAAGGRRAPEPDEDGDEDLAEAQLNEAQRAWVRQFVQMALNDQEDLVESDSDDEEEMVFWIP</sequence>
<dbReference type="Proteomes" id="UP000006039">
    <property type="component" value="Unassembled WGS sequence"/>
</dbReference>
<protein>
    <recommendedName>
        <fullName evidence="3">RBR-type E3 ubiquitin transferase</fullName>
        <ecNumber evidence="3">2.3.2.31</ecNumber>
    </recommendedName>
</protein>
<comment type="similarity">
    <text evidence="10">Belongs to the RBR family. RNF14 subfamily.</text>
</comment>
<dbReference type="AlphaFoldDB" id="J3NH34"/>
<dbReference type="EnsemblFungi" id="EJT80577">
    <property type="protein sequence ID" value="EJT80577"/>
    <property type="gene ID" value="GGTG_00572"/>
</dbReference>
<evidence type="ECO:0000256" key="1">
    <source>
        <dbReference type="ARBA" id="ARBA00001798"/>
    </source>
</evidence>
<dbReference type="EC" id="2.3.2.31" evidence="3"/>
<evidence type="ECO:0000313" key="17">
    <source>
        <dbReference type="EnsemblFungi" id="EJT80577"/>
    </source>
</evidence>
<feature type="domain" description="RING-type" evidence="13">
    <location>
        <begin position="249"/>
        <end position="294"/>
    </location>
</feature>
<dbReference type="Pfam" id="PF22605">
    <property type="entry name" value="IBR_2"/>
    <property type="match status" value="1"/>
</dbReference>
<dbReference type="Gene3D" id="3.30.40.10">
    <property type="entry name" value="Zinc/RING finger domain, C3HC4 (zinc finger)"/>
    <property type="match status" value="1"/>
</dbReference>
<dbReference type="InterPro" id="IPR002867">
    <property type="entry name" value="IBR_dom"/>
</dbReference>
<feature type="compositionally biased region" description="Low complexity" evidence="12">
    <location>
        <begin position="639"/>
        <end position="650"/>
    </location>
</feature>
<keyword evidence="9" id="KW-0862">Zinc</keyword>
<feature type="region of interest" description="Disordered" evidence="12">
    <location>
        <begin position="106"/>
        <end position="136"/>
    </location>
</feature>
<comment type="catalytic activity">
    <reaction evidence="1">
        <text>[E2 ubiquitin-conjugating enzyme]-S-ubiquitinyl-L-cysteine + [acceptor protein]-L-lysine = [E2 ubiquitin-conjugating enzyme]-L-cysteine + [acceptor protein]-N(6)-ubiquitinyl-L-lysine.</text>
        <dbReference type="EC" id="2.3.2.31"/>
    </reaction>
</comment>
<evidence type="ECO:0000259" key="14">
    <source>
        <dbReference type="PROSITE" id="PS50908"/>
    </source>
</evidence>
<dbReference type="CDD" id="cd20354">
    <property type="entry name" value="Rcat_RBR_RNF14"/>
    <property type="match status" value="1"/>
</dbReference>
<keyword evidence="18" id="KW-1185">Reference proteome</keyword>
<evidence type="ECO:0000256" key="11">
    <source>
        <dbReference type="PROSITE-ProRule" id="PRU00175"/>
    </source>
</evidence>
<dbReference type="STRING" id="644352.J3NH34"/>
<evidence type="ECO:0000256" key="8">
    <source>
        <dbReference type="ARBA" id="ARBA00022786"/>
    </source>
</evidence>
<keyword evidence="6" id="KW-0677">Repeat</keyword>
<feature type="region of interest" description="Disordered" evidence="12">
    <location>
        <begin position="373"/>
        <end position="401"/>
    </location>
</feature>
<evidence type="ECO:0000256" key="2">
    <source>
        <dbReference type="ARBA" id="ARBA00004906"/>
    </source>
</evidence>
<dbReference type="PANTHER" id="PTHR11685">
    <property type="entry name" value="RBR FAMILY RING FINGER AND IBR DOMAIN-CONTAINING"/>
    <property type="match status" value="1"/>
</dbReference>
<evidence type="ECO:0000256" key="3">
    <source>
        <dbReference type="ARBA" id="ARBA00012251"/>
    </source>
</evidence>
<dbReference type="Gene3D" id="3.10.110.10">
    <property type="entry name" value="Ubiquitin Conjugating Enzyme"/>
    <property type="match status" value="1"/>
</dbReference>
<gene>
    <name evidence="17" type="primary">20341030</name>
    <name evidence="16" type="ORF">GGTG_00572</name>
</gene>
<feature type="domain" description="RWD" evidence="14">
    <location>
        <begin position="60"/>
        <end position="210"/>
    </location>
</feature>
<dbReference type="InterPro" id="IPR013083">
    <property type="entry name" value="Znf_RING/FYVE/PHD"/>
</dbReference>
<dbReference type="CDD" id="cd23134">
    <property type="entry name" value="RING-HC_ITT1-like"/>
    <property type="match status" value="1"/>
</dbReference>
<reference evidence="16" key="2">
    <citation type="submission" date="2010-07" db="EMBL/GenBank/DDBJ databases">
        <authorList>
            <consortium name="The Broad Institute Genome Sequencing Platform"/>
            <consortium name="Broad Institute Genome Sequencing Center for Infectious Disease"/>
            <person name="Ma L.-J."/>
            <person name="Dead R."/>
            <person name="Young S."/>
            <person name="Zeng Q."/>
            <person name="Koehrsen M."/>
            <person name="Alvarado L."/>
            <person name="Berlin A."/>
            <person name="Chapman S.B."/>
            <person name="Chen Z."/>
            <person name="Freedman E."/>
            <person name="Gellesch M."/>
            <person name="Goldberg J."/>
            <person name="Griggs A."/>
            <person name="Gujja S."/>
            <person name="Heilman E.R."/>
            <person name="Heiman D."/>
            <person name="Hepburn T."/>
            <person name="Howarth C."/>
            <person name="Jen D."/>
            <person name="Larson L."/>
            <person name="Mehta T."/>
            <person name="Neiman D."/>
            <person name="Pearson M."/>
            <person name="Roberts A."/>
            <person name="Saif S."/>
            <person name="Shea T."/>
            <person name="Shenoy N."/>
            <person name="Sisk P."/>
            <person name="Stolte C."/>
            <person name="Sykes S."/>
            <person name="Walk T."/>
            <person name="White J."/>
            <person name="Yandava C."/>
            <person name="Haas B."/>
            <person name="Nusbaum C."/>
            <person name="Birren B."/>
        </authorList>
    </citation>
    <scope>NUCLEOTIDE SEQUENCE</scope>
    <source>
        <strain evidence="16">R3-111a-1</strain>
    </source>
</reference>
<dbReference type="HOGENOM" id="CLU_021364_3_0_1"/>
<dbReference type="GO" id="GO:0016567">
    <property type="term" value="P:protein ubiquitination"/>
    <property type="evidence" value="ECO:0007669"/>
    <property type="project" value="InterPro"/>
</dbReference>
<evidence type="ECO:0000256" key="9">
    <source>
        <dbReference type="ARBA" id="ARBA00022833"/>
    </source>
</evidence>
<dbReference type="InterPro" id="IPR006575">
    <property type="entry name" value="RWD_dom"/>
</dbReference>
<evidence type="ECO:0000256" key="10">
    <source>
        <dbReference type="ARBA" id="ARBA00044508"/>
    </source>
</evidence>
<reference evidence="18" key="1">
    <citation type="submission" date="2010-07" db="EMBL/GenBank/DDBJ databases">
        <title>The genome sequence of Gaeumannomyces graminis var. tritici strain R3-111a-1.</title>
        <authorList>
            <consortium name="The Broad Institute Genome Sequencing Platform"/>
            <person name="Ma L.-J."/>
            <person name="Dead R."/>
            <person name="Young S."/>
            <person name="Zeng Q."/>
            <person name="Koehrsen M."/>
            <person name="Alvarado L."/>
            <person name="Berlin A."/>
            <person name="Chapman S.B."/>
            <person name="Chen Z."/>
            <person name="Freedman E."/>
            <person name="Gellesch M."/>
            <person name="Goldberg J."/>
            <person name="Griggs A."/>
            <person name="Gujja S."/>
            <person name="Heilman E.R."/>
            <person name="Heiman D."/>
            <person name="Hepburn T."/>
            <person name="Howarth C."/>
            <person name="Jen D."/>
            <person name="Larson L."/>
            <person name="Mehta T."/>
            <person name="Neiman D."/>
            <person name="Pearson M."/>
            <person name="Roberts A."/>
            <person name="Saif S."/>
            <person name="Shea T."/>
            <person name="Shenoy N."/>
            <person name="Sisk P."/>
            <person name="Stolte C."/>
            <person name="Sykes S."/>
            <person name="Walk T."/>
            <person name="White J."/>
            <person name="Yandava C."/>
            <person name="Haas B."/>
            <person name="Nusbaum C."/>
            <person name="Birren B."/>
        </authorList>
    </citation>
    <scope>NUCLEOTIDE SEQUENCE [LARGE SCALE GENOMIC DNA]</scope>
    <source>
        <strain evidence="18">R3-111a-1</strain>
    </source>
</reference>
<dbReference type="SMART" id="SM00647">
    <property type="entry name" value="IBR"/>
    <property type="match status" value="2"/>
</dbReference>
<dbReference type="InterPro" id="IPR001841">
    <property type="entry name" value="Znf_RING"/>
</dbReference>
<proteinExistence type="inferred from homology"/>
<evidence type="ECO:0000259" key="13">
    <source>
        <dbReference type="PROSITE" id="PS50089"/>
    </source>
</evidence>
<accession>J3NH34</accession>
<keyword evidence="5" id="KW-0479">Metal-binding</keyword>
<evidence type="ECO:0000256" key="5">
    <source>
        <dbReference type="ARBA" id="ARBA00022723"/>
    </source>
</evidence>
<dbReference type="Pfam" id="PF05773">
    <property type="entry name" value="RWD"/>
    <property type="match status" value="1"/>
</dbReference>
<dbReference type="OrthoDB" id="1431934at2759"/>
<dbReference type="eggNOG" id="KOG1814">
    <property type="taxonomic scope" value="Eukaryota"/>
</dbReference>
<feature type="region of interest" description="Disordered" evidence="12">
    <location>
        <begin position="1"/>
        <end position="27"/>
    </location>
</feature>
<dbReference type="InterPro" id="IPR031127">
    <property type="entry name" value="E3_UB_ligase_RBR"/>
</dbReference>
<comment type="pathway">
    <text evidence="2">Protein modification; protein ubiquitination.</text>
</comment>
<keyword evidence="4" id="KW-0808">Transferase</keyword>
<feature type="domain" description="RING-type" evidence="15">
    <location>
        <begin position="245"/>
        <end position="526"/>
    </location>
</feature>
<keyword evidence="7 11" id="KW-0863">Zinc-finger</keyword>
<dbReference type="CDD" id="cd23820">
    <property type="entry name" value="RWD_RNF14"/>
    <property type="match status" value="1"/>
</dbReference>
<dbReference type="InterPro" id="IPR054694">
    <property type="entry name" value="Parkin-like_IBR"/>
</dbReference>
<dbReference type="PROSITE" id="PS50089">
    <property type="entry name" value="ZF_RING_2"/>
    <property type="match status" value="1"/>
</dbReference>
<evidence type="ECO:0000256" key="4">
    <source>
        <dbReference type="ARBA" id="ARBA00022679"/>
    </source>
</evidence>
<dbReference type="PROSITE" id="PS50908">
    <property type="entry name" value="RWD"/>
    <property type="match status" value="1"/>
</dbReference>
<feature type="compositionally biased region" description="Pro residues" evidence="12">
    <location>
        <begin position="626"/>
        <end position="638"/>
    </location>
</feature>
<dbReference type="PROSITE" id="PS00518">
    <property type="entry name" value="ZF_RING_1"/>
    <property type="match status" value="1"/>
</dbReference>
<feature type="compositionally biased region" description="Acidic residues" evidence="12">
    <location>
        <begin position="717"/>
        <end position="726"/>
    </location>
</feature>
<dbReference type="GeneID" id="20341030"/>
<dbReference type="InterPro" id="IPR044066">
    <property type="entry name" value="TRIAD_supradom"/>
</dbReference>
<dbReference type="GO" id="GO:0061630">
    <property type="term" value="F:ubiquitin protein ligase activity"/>
    <property type="evidence" value="ECO:0007669"/>
    <property type="project" value="UniProtKB-EC"/>
</dbReference>
<name>J3NH34_GAET3</name>
<evidence type="ECO:0000259" key="15">
    <source>
        <dbReference type="PROSITE" id="PS51873"/>
    </source>
</evidence>
<feature type="compositionally biased region" description="Low complexity" evidence="12">
    <location>
        <begin position="697"/>
        <end position="712"/>
    </location>
</feature>
<dbReference type="InterPro" id="IPR016135">
    <property type="entry name" value="UBQ-conjugating_enzyme/RWD"/>
</dbReference>
<dbReference type="GO" id="GO:0008270">
    <property type="term" value="F:zinc ion binding"/>
    <property type="evidence" value="ECO:0007669"/>
    <property type="project" value="UniProtKB-KW"/>
</dbReference>
<dbReference type="InterPro" id="IPR047548">
    <property type="entry name" value="Rcat_RBR_RNF14"/>
</dbReference>
<organism evidence="16">
    <name type="scientific">Gaeumannomyces tritici (strain R3-111a-1)</name>
    <name type="common">Wheat and barley take-all root rot fungus</name>
    <name type="synonym">Gaeumannomyces graminis var. tritici</name>
    <dbReference type="NCBI Taxonomy" id="644352"/>
    <lineage>
        <taxon>Eukaryota</taxon>
        <taxon>Fungi</taxon>
        <taxon>Dikarya</taxon>
        <taxon>Ascomycota</taxon>
        <taxon>Pezizomycotina</taxon>
        <taxon>Sordariomycetes</taxon>
        <taxon>Sordariomycetidae</taxon>
        <taxon>Magnaporthales</taxon>
        <taxon>Magnaporthaceae</taxon>
        <taxon>Gaeumannomyces</taxon>
    </lineage>
</organism>
<evidence type="ECO:0000256" key="6">
    <source>
        <dbReference type="ARBA" id="ARBA00022737"/>
    </source>
</evidence>
<dbReference type="PROSITE" id="PS51873">
    <property type="entry name" value="TRIAD"/>
    <property type="match status" value="1"/>
</dbReference>
<keyword evidence="8" id="KW-0833">Ubl conjugation pathway</keyword>
<dbReference type="RefSeq" id="XP_009216586.1">
    <property type="nucleotide sequence ID" value="XM_009218322.1"/>
</dbReference>
<evidence type="ECO:0000313" key="16">
    <source>
        <dbReference type="EMBL" id="EJT80577.1"/>
    </source>
</evidence>
<dbReference type="SUPFAM" id="SSF57850">
    <property type="entry name" value="RING/U-box"/>
    <property type="match status" value="2"/>
</dbReference>
<reference evidence="17" key="5">
    <citation type="submission" date="2018-04" db="UniProtKB">
        <authorList>
            <consortium name="EnsemblFungi"/>
        </authorList>
    </citation>
    <scope>IDENTIFICATION</scope>
    <source>
        <strain evidence="17">R3-111a-1</strain>
    </source>
</reference>
<evidence type="ECO:0000313" key="18">
    <source>
        <dbReference type="Proteomes" id="UP000006039"/>
    </source>
</evidence>